<evidence type="ECO:0000313" key="2">
    <source>
        <dbReference type="Proteomes" id="UP000276133"/>
    </source>
</evidence>
<gene>
    <name evidence="1" type="ORF">BpHYR1_023722</name>
</gene>
<reference evidence="1 2" key="1">
    <citation type="journal article" date="2018" name="Sci. Rep.">
        <title>Genomic signatures of local adaptation to the degree of environmental predictability in rotifers.</title>
        <authorList>
            <person name="Franch-Gras L."/>
            <person name="Hahn C."/>
            <person name="Garcia-Roger E.M."/>
            <person name="Carmona M.J."/>
            <person name="Serra M."/>
            <person name="Gomez A."/>
        </authorList>
    </citation>
    <scope>NUCLEOTIDE SEQUENCE [LARGE SCALE GENOMIC DNA]</scope>
    <source>
        <strain evidence="1">HYR1</strain>
    </source>
</reference>
<dbReference type="Proteomes" id="UP000276133">
    <property type="component" value="Unassembled WGS sequence"/>
</dbReference>
<proteinExistence type="predicted"/>
<dbReference type="AlphaFoldDB" id="A0A3M7RUB5"/>
<organism evidence="1 2">
    <name type="scientific">Brachionus plicatilis</name>
    <name type="common">Marine rotifer</name>
    <name type="synonym">Brachionus muelleri</name>
    <dbReference type="NCBI Taxonomy" id="10195"/>
    <lineage>
        <taxon>Eukaryota</taxon>
        <taxon>Metazoa</taxon>
        <taxon>Spiralia</taxon>
        <taxon>Gnathifera</taxon>
        <taxon>Rotifera</taxon>
        <taxon>Eurotatoria</taxon>
        <taxon>Monogononta</taxon>
        <taxon>Pseudotrocha</taxon>
        <taxon>Ploima</taxon>
        <taxon>Brachionidae</taxon>
        <taxon>Brachionus</taxon>
    </lineage>
</organism>
<comment type="caution">
    <text evidence="1">The sequence shown here is derived from an EMBL/GenBank/DDBJ whole genome shotgun (WGS) entry which is preliminary data.</text>
</comment>
<sequence length="120" mass="13822">MNDLKKKKLEFSSSIYAYFKSHFDSEITRPIDRINHNDDKNQLIFEIIKFNSGTDLEKNPLILVLRGIENYSARFLFKAVLRINLNKFDPGASNLVWELGSLNKPNRLSSIASLEDNLSC</sequence>
<name>A0A3M7RUB5_BRAPC</name>
<keyword evidence="2" id="KW-1185">Reference proteome</keyword>
<protein>
    <submittedName>
        <fullName evidence="1">Uncharacterized protein</fullName>
    </submittedName>
</protein>
<evidence type="ECO:0000313" key="1">
    <source>
        <dbReference type="EMBL" id="RNA26925.1"/>
    </source>
</evidence>
<dbReference type="EMBL" id="REGN01002641">
    <property type="protein sequence ID" value="RNA26925.1"/>
    <property type="molecule type" value="Genomic_DNA"/>
</dbReference>
<accession>A0A3M7RUB5</accession>